<dbReference type="PANTHER" id="PTHR41394:SF5">
    <property type="entry name" value="SLC41A_MGTE INTEGRAL MEMBRANE DOMAIN-CONTAINING PROTEIN"/>
    <property type="match status" value="1"/>
</dbReference>
<evidence type="ECO:0000256" key="1">
    <source>
        <dbReference type="ARBA" id="ARBA00004141"/>
    </source>
</evidence>
<dbReference type="AlphaFoldDB" id="A0A1Y6MQB8"/>
<dbReference type="GO" id="GO:0016020">
    <property type="term" value="C:membrane"/>
    <property type="evidence" value="ECO:0007669"/>
    <property type="project" value="UniProtKB-SubCell"/>
</dbReference>
<dbReference type="PANTHER" id="PTHR41394">
    <property type="entry name" value="MAGNESIUM TRANSPORTER MGTE"/>
    <property type="match status" value="1"/>
</dbReference>
<feature type="transmembrane region" description="Helical" evidence="9">
    <location>
        <begin position="329"/>
        <end position="350"/>
    </location>
</feature>
<evidence type="ECO:0000313" key="11">
    <source>
        <dbReference type="EMBL" id="SMY38000.1"/>
    </source>
</evidence>
<dbReference type="SMART" id="SM00116">
    <property type="entry name" value="CBS"/>
    <property type="match status" value="1"/>
</dbReference>
<organism evidence="11 12">
    <name type="scientific">Photobacterium malacitanum</name>
    <dbReference type="NCBI Taxonomy" id="2204294"/>
    <lineage>
        <taxon>Bacteria</taxon>
        <taxon>Pseudomonadati</taxon>
        <taxon>Pseudomonadota</taxon>
        <taxon>Gammaproteobacteria</taxon>
        <taxon>Vibrionales</taxon>
        <taxon>Vibrionaceae</taxon>
        <taxon>Photobacterium</taxon>
    </lineage>
</organism>
<evidence type="ECO:0000256" key="7">
    <source>
        <dbReference type="ARBA" id="ARBA00023136"/>
    </source>
</evidence>
<dbReference type="InterPro" id="IPR046342">
    <property type="entry name" value="CBS_dom_sf"/>
</dbReference>
<dbReference type="SUPFAM" id="SSF161093">
    <property type="entry name" value="MgtE membrane domain-like"/>
    <property type="match status" value="1"/>
</dbReference>
<evidence type="ECO:0000256" key="2">
    <source>
        <dbReference type="ARBA" id="ARBA00009749"/>
    </source>
</evidence>
<dbReference type="GO" id="GO:0008324">
    <property type="term" value="F:monoatomic cation transmembrane transporter activity"/>
    <property type="evidence" value="ECO:0007669"/>
    <property type="project" value="InterPro"/>
</dbReference>
<reference evidence="12" key="1">
    <citation type="submission" date="2017-06" db="EMBL/GenBank/DDBJ databases">
        <authorList>
            <person name="Rodrigo-Torres L."/>
            <person name="Arahal R.D."/>
            <person name="Lucena T."/>
        </authorList>
    </citation>
    <scope>NUCLEOTIDE SEQUENCE [LARGE SCALE GENOMIC DNA]</scope>
    <source>
        <strain evidence="12">CECT 9190</strain>
    </source>
</reference>
<keyword evidence="4 9" id="KW-0812">Transmembrane</keyword>
<evidence type="ECO:0000256" key="8">
    <source>
        <dbReference type="PROSITE-ProRule" id="PRU00703"/>
    </source>
</evidence>
<dbReference type="InterPro" id="IPR000644">
    <property type="entry name" value="CBS_dom"/>
</dbReference>
<evidence type="ECO:0000256" key="6">
    <source>
        <dbReference type="ARBA" id="ARBA00022989"/>
    </source>
</evidence>
<dbReference type="Gene3D" id="3.10.580.10">
    <property type="entry name" value="CBS-domain"/>
    <property type="match status" value="1"/>
</dbReference>
<dbReference type="Pfam" id="PF00571">
    <property type="entry name" value="CBS"/>
    <property type="match status" value="2"/>
</dbReference>
<dbReference type="InterPro" id="IPR036739">
    <property type="entry name" value="SLC41_membr_dom_sf"/>
</dbReference>
<sequence>MPVILILMGSGIFYMTTITFNNQSIRKIFFSHNKDNIADLIDLIHSNSHGNIEDWFNKFSLKYTYEVVCQLPTNYKKKLKSLLPASFNLEFDLLDKADDPVIKKTSEVVPLVFHTKDAVTDVVRYLKDEGRSDIIFVTDDNGTYIGLVTASQLMLANGEELLANIVTPSISCGTNTDQEKAAMILQKEDVNYLPVVNIQGQPVAIVEAKNVINIVQQEQTEDLELMMGIQQESESKGLNYLQTPVMDHVRKRIFWIVGLAAVGIISGVIIQSYDDAIAAMTVLALYMPMVADTGGNAGSQSATVIVRALALNHLNLNDWLKVVWKELRISVFIGLGLAAASCAKVLLLSHNVSLPSGVTLKLLALAIALALFLQVLTATLIGAILPLLAKKCRVDPAVVASPAITTIVDITGMLIYFYCTTTILGLS</sequence>
<dbReference type="Pfam" id="PF01769">
    <property type="entry name" value="MgtE"/>
    <property type="match status" value="1"/>
</dbReference>
<name>A0A1Y6MQB8_9GAMM</name>
<comment type="similarity">
    <text evidence="2">Belongs to the SLC41A transporter family.</text>
</comment>
<feature type="transmembrane region" description="Helical" evidence="9">
    <location>
        <begin position="253"/>
        <end position="273"/>
    </location>
</feature>
<dbReference type="Gene3D" id="1.10.357.20">
    <property type="entry name" value="SLC41 divalent cation transporters, integral membrane domain"/>
    <property type="match status" value="1"/>
</dbReference>
<dbReference type="Proteomes" id="UP000195963">
    <property type="component" value="Unassembled WGS sequence"/>
</dbReference>
<protein>
    <submittedName>
        <fullName evidence="11">Magnesium transporter MgtE</fullName>
    </submittedName>
</protein>
<evidence type="ECO:0000256" key="3">
    <source>
        <dbReference type="ARBA" id="ARBA00022448"/>
    </source>
</evidence>
<feature type="transmembrane region" description="Helical" evidence="9">
    <location>
        <begin position="362"/>
        <end position="385"/>
    </location>
</feature>
<keyword evidence="7 9" id="KW-0472">Membrane</keyword>
<evidence type="ECO:0000313" key="12">
    <source>
        <dbReference type="Proteomes" id="UP000195963"/>
    </source>
</evidence>
<gene>
    <name evidence="11" type="ORF">PMAL9190_03309</name>
</gene>
<keyword evidence="5" id="KW-0460">Magnesium</keyword>
<dbReference type="EMBL" id="FYAK01000010">
    <property type="protein sequence ID" value="SMY38000.1"/>
    <property type="molecule type" value="Genomic_DNA"/>
</dbReference>
<feature type="transmembrane region" description="Helical" evidence="9">
    <location>
        <begin position="397"/>
        <end position="419"/>
    </location>
</feature>
<evidence type="ECO:0000256" key="4">
    <source>
        <dbReference type="ARBA" id="ARBA00022692"/>
    </source>
</evidence>
<keyword evidence="3" id="KW-0813">Transport</keyword>
<evidence type="ECO:0000256" key="9">
    <source>
        <dbReference type="SAM" id="Phobius"/>
    </source>
</evidence>
<keyword evidence="12" id="KW-1185">Reference proteome</keyword>
<keyword evidence="8" id="KW-0129">CBS domain</keyword>
<comment type="subcellular location">
    <subcellularLocation>
        <location evidence="1">Membrane</location>
        <topology evidence="1">Multi-pass membrane protein</topology>
    </subcellularLocation>
</comment>
<dbReference type="InterPro" id="IPR006667">
    <property type="entry name" value="SLC41_membr_dom"/>
</dbReference>
<keyword evidence="6 9" id="KW-1133">Transmembrane helix</keyword>
<dbReference type="SUPFAM" id="SSF54631">
    <property type="entry name" value="CBS-domain pair"/>
    <property type="match status" value="1"/>
</dbReference>
<evidence type="ECO:0000256" key="5">
    <source>
        <dbReference type="ARBA" id="ARBA00022842"/>
    </source>
</evidence>
<proteinExistence type="inferred from homology"/>
<accession>A0A1Y6MQB8</accession>
<feature type="domain" description="CBS" evidence="10">
    <location>
        <begin position="165"/>
        <end position="221"/>
    </location>
</feature>
<evidence type="ECO:0000259" key="10">
    <source>
        <dbReference type="PROSITE" id="PS51371"/>
    </source>
</evidence>
<dbReference type="PROSITE" id="PS51371">
    <property type="entry name" value="CBS"/>
    <property type="match status" value="1"/>
</dbReference>